<dbReference type="InterPro" id="IPR009959">
    <property type="entry name" value="Cyclase_SnoaL-like"/>
</dbReference>
<keyword evidence="2" id="KW-1185">Reference proteome</keyword>
<comment type="caution">
    <text evidence="1">The sequence shown here is derived from an EMBL/GenBank/DDBJ whole genome shotgun (WGS) entry which is preliminary data.</text>
</comment>
<dbReference type="AlphaFoldDB" id="I4VTG4"/>
<dbReference type="OrthoDB" id="9182871at2"/>
<accession>I4VTG4</accession>
<evidence type="ECO:0000313" key="1">
    <source>
        <dbReference type="EMBL" id="EIL90505.1"/>
    </source>
</evidence>
<protein>
    <recommendedName>
        <fullName evidence="3">Ester cyclase</fullName>
    </recommendedName>
</protein>
<proteinExistence type="predicted"/>
<gene>
    <name evidence="1" type="ORF">UU9_06854</name>
</gene>
<dbReference type="RefSeq" id="WP_007081011.1">
    <property type="nucleotide sequence ID" value="NZ_AJXU01000028.1"/>
</dbReference>
<dbReference type="Gene3D" id="3.10.450.50">
    <property type="match status" value="1"/>
</dbReference>
<dbReference type="PANTHER" id="PTHR38436">
    <property type="entry name" value="POLYKETIDE CYCLASE SNOAL-LIKE DOMAIN"/>
    <property type="match status" value="1"/>
</dbReference>
<dbReference type="eggNOG" id="COG5485">
    <property type="taxonomic scope" value="Bacteria"/>
</dbReference>
<dbReference type="Pfam" id="PF07366">
    <property type="entry name" value="SnoaL"/>
    <property type="match status" value="1"/>
</dbReference>
<dbReference type="EMBL" id="AJXU01000028">
    <property type="protein sequence ID" value="EIL90505.1"/>
    <property type="molecule type" value="Genomic_DNA"/>
</dbReference>
<sequence>MSSDAIKAVVRRFNEEVIAKGDRASFDALIHPDFVNRSAPAGAPDGPESLWNTFEHVLRPALGELRVTIHDQVAEGDKVTTRKTVSGTHVGTLLGMEATWRAVAIDVIDIVRVVDGRYAEHWGLNTLAAVLAQLKN</sequence>
<dbReference type="SUPFAM" id="SSF54427">
    <property type="entry name" value="NTF2-like"/>
    <property type="match status" value="1"/>
</dbReference>
<evidence type="ECO:0008006" key="3">
    <source>
        <dbReference type="Google" id="ProtNLM"/>
    </source>
</evidence>
<dbReference type="Proteomes" id="UP000004210">
    <property type="component" value="Unassembled WGS sequence"/>
</dbReference>
<reference evidence="1 2" key="1">
    <citation type="journal article" date="2012" name="J. Bacteriol.">
        <title>Genome sequences for six rhodanobacter strains, isolated from soils and the terrestrial subsurface, with variable denitrification capabilities.</title>
        <authorList>
            <person name="Kostka J.E."/>
            <person name="Green S.J."/>
            <person name="Rishishwar L."/>
            <person name="Prakash O."/>
            <person name="Katz L.S."/>
            <person name="Marino-Ramirez L."/>
            <person name="Jordan I.K."/>
            <person name="Munk C."/>
            <person name="Ivanova N."/>
            <person name="Mikhailova N."/>
            <person name="Watson D.B."/>
            <person name="Brown S.D."/>
            <person name="Palumbo A.V."/>
            <person name="Brooks S.C."/>
        </authorList>
    </citation>
    <scope>NUCLEOTIDE SEQUENCE [LARGE SCALE GENOMIC DNA]</scope>
    <source>
        <strain evidence="2">Jip2T</strain>
    </source>
</reference>
<dbReference type="STRING" id="1163408.UU9_06854"/>
<evidence type="ECO:0000313" key="2">
    <source>
        <dbReference type="Proteomes" id="UP000004210"/>
    </source>
</evidence>
<organism evidence="1 2">
    <name type="scientific">Rhodanobacter fulvus Jip2</name>
    <dbReference type="NCBI Taxonomy" id="1163408"/>
    <lineage>
        <taxon>Bacteria</taxon>
        <taxon>Pseudomonadati</taxon>
        <taxon>Pseudomonadota</taxon>
        <taxon>Gammaproteobacteria</taxon>
        <taxon>Lysobacterales</taxon>
        <taxon>Rhodanobacteraceae</taxon>
        <taxon>Rhodanobacter</taxon>
    </lineage>
</organism>
<dbReference type="PATRIC" id="fig|1163408.3.peg.1399"/>
<dbReference type="PANTHER" id="PTHR38436:SF1">
    <property type="entry name" value="ESTER CYCLASE"/>
    <property type="match status" value="1"/>
</dbReference>
<dbReference type="InterPro" id="IPR032710">
    <property type="entry name" value="NTF2-like_dom_sf"/>
</dbReference>
<dbReference type="GO" id="GO:0030638">
    <property type="term" value="P:polyketide metabolic process"/>
    <property type="evidence" value="ECO:0007669"/>
    <property type="project" value="InterPro"/>
</dbReference>
<name>I4VTG4_9GAMM</name>